<dbReference type="InterPro" id="IPR005475">
    <property type="entry name" value="Transketolase-like_Pyr-bd"/>
</dbReference>
<dbReference type="GeneID" id="106820083"/>
<dbReference type="Gene3D" id="3.40.50.970">
    <property type="match status" value="1"/>
</dbReference>
<dbReference type="SUPFAM" id="SSF52922">
    <property type="entry name" value="TK C-terminal domain-like"/>
    <property type="match status" value="1"/>
</dbReference>
<organism evidence="6 7">
    <name type="scientific">Priapulus caudatus</name>
    <name type="common">Priapulid worm</name>
    <dbReference type="NCBI Taxonomy" id="37621"/>
    <lineage>
        <taxon>Eukaryota</taxon>
        <taxon>Metazoa</taxon>
        <taxon>Ecdysozoa</taxon>
        <taxon>Scalidophora</taxon>
        <taxon>Priapulida</taxon>
        <taxon>Priapulimorpha</taxon>
        <taxon>Priapulimorphida</taxon>
        <taxon>Priapulidae</taxon>
        <taxon>Priapulus</taxon>
    </lineage>
</organism>
<gene>
    <name evidence="7" type="primary">LOC106820083</name>
</gene>
<evidence type="ECO:0000256" key="4">
    <source>
        <dbReference type="ARBA" id="ARBA00051764"/>
    </source>
</evidence>
<proteinExistence type="predicted"/>
<dbReference type="Proteomes" id="UP000695022">
    <property type="component" value="Unplaced"/>
</dbReference>
<keyword evidence="6" id="KW-1185">Reference proteome</keyword>
<accession>A0ABM1F6Q8</accession>
<dbReference type="Pfam" id="PF02779">
    <property type="entry name" value="Transket_pyr"/>
    <property type="match status" value="1"/>
</dbReference>
<protein>
    <recommendedName>
        <fullName evidence="2">3-methyl-2-oxobutanoate dehydrogenase (2-methylpropanoyl-transferring)</fullName>
        <ecNumber evidence="2">1.2.4.4</ecNumber>
    </recommendedName>
</protein>
<dbReference type="RefSeq" id="XP_014680129.1">
    <property type="nucleotide sequence ID" value="XM_014824643.1"/>
</dbReference>
<evidence type="ECO:0000256" key="3">
    <source>
        <dbReference type="ARBA" id="ARBA00023002"/>
    </source>
</evidence>
<evidence type="ECO:0000256" key="2">
    <source>
        <dbReference type="ARBA" id="ARBA00012277"/>
    </source>
</evidence>
<dbReference type="EC" id="1.2.4.4" evidence="2"/>
<dbReference type="SUPFAM" id="SSF52518">
    <property type="entry name" value="Thiamin diphosphate-binding fold (THDP-binding)"/>
    <property type="match status" value="1"/>
</dbReference>
<name>A0ABM1F6Q8_PRICU</name>
<sequence>MSGIGAPSGAVGHGSIYHSQSPESFFTHIPGLKMVVPRGPIQAKGLFLSCVREPDPCVFFEPKILYRSAIEQVPIKDYMVPLGKADVMEEGTDVTMVAWGTQVSHASHALSLSLSLSLLNLEAPIERVCGHDTPFPHVFEPFYNPDKWRCLEAVKRLVNF</sequence>
<evidence type="ECO:0000256" key="1">
    <source>
        <dbReference type="ARBA" id="ARBA00001964"/>
    </source>
</evidence>
<dbReference type="PANTHER" id="PTHR42980:SF1">
    <property type="entry name" value="2-OXOISOVALERATE DEHYDROGENASE SUBUNIT BETA, MITOCHONDRIAL"/>
    <property type="match status" value="1"/>
</dbReference>
<dbReference type="Gene3D" id="3.40.50.920">
    <property type="match status" value="2"/>
</dbReference>
<comment type="cofactor">
    <cofactor evidence="1">
        <name>thiamine diphosphate</name>
        <dbReference type="ChEBI" id="CHEBI:58937"/>
    </cofactor>
</comment>
<feature type="domain" description="Transketolase-like pyrimidine-binding" evidence="5">
    <location>
        <begin position="6"/>
        <end position="67"/>
    </location>
</feature>
<evidence type="ECO:0000259" key="5">
    <source>
        <dbReference type="Pfam" id="PF02779"/>
    </source>
</evidence>
<evidence type="ECO:0000313" key="7">
    <source>
        <dbReference type="RefSeq" id="XP_014680129.1"/>
    </source>
</evidence>
<dbReference type="InterPro" id="IPR009014">
    <property type="entry name" value="Transketo_C/PFOR_II"/>
</dbReference>
<reference evidence="7" key="1">
    <citation type="submission" date="2025-08" db="UniProtKB">
        <authorList>
            <consortium name="RefSeq"/>
        </authorList>
    </citation>
    <scope>IDENTIFICATION</scope>
</reference>
<dbReference type="InterPro" id="IPR029061">
    <property type="entry name" value="THDP-binding"/>
</dbReference>
<comment type="catalytic activity">
    <reaction evidence="4">
        <text>N(6)-[(R)-lipoyl]-L-lysyl-[protein] + 3-methyl-2-oxobutanoate + H(+) = N(6)-[(R)-S(8)-2-methylpropanoyldihydrolipoyl]-L-lysyl-[protein] + CO2</text>
        <dbReference type="Rhea" id="RHEA:13457"/>
        <dbReference type="Rhea" id="RHEA-COMP:10474"/>
        <dbReference type="Rhea" id="RHEA-COMP:10497"/>
        <dbReference type="ChEBI" id="CHEBI:11851"/>
        <dbReference type="ChEBI" id="CHEBI:15378"/>
        <dbReference type="ChEBI" id="CHEBI:16526"/>
        <dbReference type="ChEBI" id="CHEBI:83099"/>
        <dbReference type="ChEBI" id="CHEBI:83142"/>
        <dbReference type="EC" id="1.2.4.4"/>
    </reaction>
    <physiologicalReaction direction="left-to-right" evidence="4">
        <dbReference type="Rhea" id="RHEA:13458"/>
    </physiologicalReaction>
</comment>
<keyword evidence="3" id="KW-0560">Oxidoreductase</keyword>
<dbReference type="PANTHER" id="PTHR42980">
    <property type="entry name" value="2-OXOISOVALERATE DEHYDROGENASE SUBUNIT BETA-RELATED"/>
    <property type="match status" value="1"/>
</dbReference>
<evidence type="ECO:0000313" key="6">
    <source>
        <dbReference type="Proteomes" id="UP000695022"/>
    </source>
</evidence>